<feature type="region of interest" description="Disordered" evidence="1">
    <location>
        <begin position="48"/>
        <end position="87"/>
    </location>
</feature>
<evidence type="ECO:0000313" key="2">
    <source>
        <dbReference type="EMBL" id="QKJ67472.1"/>
    </source>
</evidence>
<feature type="compositionally biased region" description="Basic and acidic residues" evidence="1">
    <location>
        <begin position="56"/>
        <end position="68"/>
    </location>
</feature>
<dbReference type="AlphaFoldDB" id="A0A6M8SQD2"/>
<organism evidence="2 3">
    <name type="scientific">Deefgea piscis</name>
    <dbReference type="NCBI Taxonomy" id="2739061"/>
    <lineage>
        <taxon>Bacteria</taxon>
        <taxon>Pseudomonadati</taxon>
        <taxon>Pseudomonadota</taxon>
        <taxon>Betaproteobacteria</taxon>
        <taxon>Neisseriales</taxon>
        <taxon>Chitinibacteraceae</taxon>
        <taxon>Deefgea</taxon>
    </lineage>
</organism>
<evidence type="ECO:0000256" key="1">
    <source>
        <dbReference type="SAM" id="MobiDB-lite"/>
    </source>
</evidence>
<keyword evidence="3" id="KW-1185">Reference proteome</keyword>
<evidence type="ECO:0000313" key="3">
    <source>
        <dbReference type="Proteomes" id="UP000504844"/>
    </source>
</evidence>
<dbReference type="Proteomes" id="UP000504844">
    <property type="component" value="Chromosome"/>
</dbReference>
<dbReference type="EMBL" id="CP054143">
    <property type="protein sequence ID" value="QKJ67472.1"/>
    <property type="molecule type" value="Genomic_DNA"/>
</dbReference>
<protein>
    <recommendedName>
        <fullName evidence="4">Terminase small subunit</fullName>
    </recommendedName>
</protein>
<evidence type="ECO:0008006" key="4">
    <source>
        <dbReference type="Google" id="ProtNLM"/>
    </source>
</evidence>
<reference evidence="2 3" key="1">
    <citation type="submission" date="2020-05" db="EMBL/GenBank/DDBJ databases">
        <title>Complete genome sequence of Deefgea sp. D17.</title>
        <authorList>
            <person name="Bae J.-W."/>
            <person name="Han J.E."/>
        </authorList>
    </citation>
    <scope>NUCLEOTIDE SEQUENCE [LARGE SCALE GENOMIC DNA]</scope>
    <source>
        <strain evidence="2 3">D17</strain>
    </source>
</reference>
<accession>A0A6M8SQD2</accession>
<name>A0A6M8SQD2_9NEIS</name>
<dbReference type="KEGG" id="dee:HQN60_12575"/>
<gene>
    <name evidence="2" type="ORF">HQN60_12575</name>
</gene>
<proteinExistence type="predicted"/>
<sequence length="179" mass="19626">MTQLVTQAEFARMTGYAKSYITKLKQAGRLVIIDDKVDVAASQARIAATDGAARPDVSDRHAQHREGIETEGMPDDIPSDIPSKAASEAKTAHFKAMQSEADYRLRIGELVEASEVSHAVADISISFRQALENLPARIASELVGKDLDSIRATLKTEIHAALSEMERNFDKKLKEMSDD</sequence>
<dbReference type="RefSeq" id="WP_173533974.1">
    <property type="nucleotide sequence ID" value="NZ_CP054143.1"/>
</dbReference>